<evidence type="ECO:0000256" key="1">
    <source>
        <dbReference type="ARBA" id="ARBA00022723"/>
    </source>
</evidence>
<evidence type="ECO:0000256" key="3">
    <source>
        <dbReference type="ARBA" id="ARBA00022771"/>
    </source>
</evidence>
<dbReference type="GO" id="GO:0045892">
    <property type="term" value="P:negative regulation of DNA-templated transcription"/>
    <property type="evidence" value="ECO:0007669"/>
    <property type="project" value="InterPro"/>
</dbReference>
<dbReference type="SMART" id="SM00356">
    <property type="entry name" value="ZnF_C3H1"/>
    <property type="match status" value="2"/>
</dbReference>
<dbReference type="Gene3D" id="4.10.1000.10">
    <property type="entry name" value="Zinc finger, CCCH-type"/>
    <property type="match status" value="1"/>
</dbReference>
<accession>A0A8C4WRP7</accession>
<evidence type="ECO:0000259" key="7">
    <source>
        <dbReference type="PROSITE" id="PS50103"/>
    </source>
</evidence>
<feature type="zinc finger region" description="C3H1-type" evidence="5">
    <location>
        <begin position="182"/>
        <end position="209"/>
    </location>
</feature>
<dbReference type="GO" id="GO:0005634">
    <property type="term" value="C:nucleus"/>
    <property type="evidence" value="ECO:0007669"/>
    <property type="project" value="TreeGrafter"/>
</dbReference>
<dbReference type="AlphaFoldDB" id="A0A8C4WRP7"/>
<protein>
    <recommendedName>
        <fullName evidence="7">C3H1-type domain-containing protein</fullName>
    </recommendedName>
</protein>
<sequence>MRWEDYRVEVRQEDYRGEASREYARGEMRREDDTGDRRWDIDRGEVRLEVDRARGRRQESATGVMRWEDVGGVGQEYCRREVRREDVRGEMRRKDGRGEMMRWEDRREARLEDEKGRERNYRDCLQEAECLSVPLKSKRKIHKSENFNECRQKMSKEVCKFYSKGKCGKGDRCKYRHGGVPLRKKKPCKYDAQGSCDAGERCIYIHDILDRRNVAHEMPRRFSHSEETTAKIIGLLQGMLDAPLDLGANPDNEDTGDGMLDEPSSSSFTEPETAVSPSRFEHKLVCLDTRIDNEVASFYFVHLGGFVACTSIL</sequence>
<evidence type="ECO:0000313" key="8">
    <source>
        <dbReference type="Ensembl" id="ENSEBUP00000009030.1"/>
    </source>
</evidence>
<feature type="region of interest" description="Disordered" evidence="6">
    <location>
        <begin position="247"/>
        <end position="274"/>
    </location>
</feature>
<evidence type="ECO:0000256" key="5">
    <source>
        <dbReference type="PROSITE-ProRule" id="PRU00723"/>
    </source>
</evidence>
<keyword evidence="3 5" id="KW-0863">Zinc-finger</keyword>
<feature type="domain" description="C3H1-type" evidence="7">
    <location>
        <begin position="182"/>
        <end position="209"/>
    </location>
</feature>
<reference evidence="8" key="1">
    <citation type="submission" date="2025-08" db="UniProtKB">
        <authorList>
            <consortium name="Ensembl"/>
        </authorList>
    </citation>
    <scope>IDENTIFICATION</scope>
</reference>
<dbReference type="InterPro" id="IPR036855">
    <property type="entry name" value="Znf_CCCH_sf"/>
</dbReference>
<dbReference type="PROSITE" id="PS50103">
    <property type="entry name" value="ZF_C3H1"/>
    <property type="match status" value="2"/>
</dbReference>
<dbReference type="PANTHER" id="PTHR13119:SF12">
    <property type="entry name" value="PROTEIN SUPPRESSOR OF SABLE"/>
    <property type="match status" value="1"/>
</dbReference>
<keyword evidence="2" id="KW-0677">Repeat</keyword>
<feature type="domain" description="C3H1-type" evidence="7">
    <location>
        <begin position="153"/>
        <end position="180"/>
    </location>
</feature>
<dbReference type="GO" id="GO:0008270">
    <property type="term" value="F:zinc ion binding"/>
    <property type="evidence" value="ECO:0007669"/>
    <property type="project" value="UniProtKB-KW"/>
</dbReference>
<evidence type="ECO:0000256" key="6">
    <source>
        <dbReference type="SAM" id="MobiDB-lite"/>
    </source>
</evidence>
<feature type="zinc finger region" description="C3H1-type" evidence="5">
    <location>
        <begin position="153"/>
        <end position="180"/>
    </location>
</feature>
<dbReference type="PANTHER" id="PTHR13119">
    <property type="entry name" value="ZINC FINGER CCCH DOMAIN-CONTAINING PROTEI"/>
    <property type="match status" value="1"/>
</dbReference>
<keyword evidence="4 5" id="KW-0862">Zinc</keyword>
<dbReference type="SUPFAM" id="SSF90229">
    <property type="entry name" value="CCCH zinc finger"/>
    <property type="match status" value="2"/>
</dbReference>
<evidence type="ECO:0000313" key="9">
    <source>
        <dbReference type="Proteomes" id="UP000694388"/>
    </source>
</evidence>
<dbReference type="Proteomes" id="UP000694388">
    <property type="component" value="Unplaced"/>
</dbReference>
<evidence type="ECO:0000256" key="4">
    <source>
        <dbReference type="ARBA" id="ARBA00022833"/>
    </source>
</evidence>
<organism evidence="8 9">
    <name type="scientific">Eptatretus burgeri</name>
    <name type="common">Inshore hagfish</name>
    <dbReference type="NCBI Taxonomy" id="7764"/>
    <lineage>
        <taxon>Eukaryota</taxon>
        <taxon>Metazoa</taxon>
        <taxon>Chordata</taxon>
        <taxon>Craniata</taxon>
        <taxon>Vertebrata</taxon>
        <taxon>Cyclostomata</taxon>
        <taxon>Myxini</taxon>
        <taxon>Myxiniformes</taxon>
        <taxon>Myxinidae</taxon>
        <taxon>Eptatretinae</taxon>
        <taxon>Eptatretus</taxon>
    </lineage>
</organism>
<feature type="compositionally biased region" description="Acidic residues" evidence="6">
    <location>
        <begin position="251"/>
        <end position="260"/>
    </location>
</feature>
<keyword evidence="9" id="KW-1185">Reference proteome</keyword>
<dbReference type="Ensembl" id="ENSEBUT00000009548.1">
    <property type="protein sequence ID" value="ENSEBUP00000009030.1"/>
    <property type="gene ID" value="ENSEBUG00000005840.1"/>
</dbReference>
<name>A0A8C4WRP7_EPTBU</name>
<proteinExistence type="predicted"/>
<keyword evidence="1 5" id="KW-0479">Metal-binding</keyword>
<dbReference type="GO" id="GO:0003723">
    <property type="term" value="F:RNA binding"/>
    <property type="evidence" value="ECO:0007669"/>
    <property type="project" value="InterPro"/>
</dbReference>
<dbReference type="InterPro" id="IPR045124">
    <property type="entry name" value="Su(sable)-like"/>
</dbReference>
<feature type="region of interest" description="Disordered" evidence="6">
    <location>
        <begin position="14"/>
        <end position="35"/>
    </location>
</feature>
<dbReference type="InterPro" id="IPR000571">
    <property type="entry name" value="Znf_CCCH"/>
</dbReference>
<reference evidence="8" key="2">
    <citation type="submission" date="2025-09" db="UniProtKB">
        <authorList>
            <consortium name="Ensembl"/>
        </authorList>
    </citation>
    <scope>IDENTIFICATION</scope>
</reference>
<evidence type="ECO:0000256" key="2">
    <source>
        <dbReference type="ARBA" id="ARBA00022737"/>
    </source>
</evidence>